<dbReference type="AlphaFoldDB" id="A0A6G1GVD8"/>
<feature type="region of interest" description="Disordered" evidence="1">
    <location>
        <begin position="194"/>
        <end position="251"/>
    </location>
</feature>
<gene>
    <name evidence="2" type="ORF">K402DRAFT_405785</name>
</gene>
<dbReference type="EMBL" id="ML977166">
    <property type="protein sequence ID" value="KAF1984708.1"/>
    <property type="molecule type" value="Genomic_DNA"/>
</dbReference>
<evidence type="ECO:0000313" key="2">
    <source>
        <dbReference type="EMBL" id="KAF1984708.1"/>
    </source>
</evidence>
<accession>A0A6G1GVD8</accession>
<organism evidence="2 3">
    <name type="scientific">Aulographum hederae CBS 113979</name>
    <dbReference type="NCBI Taxonomy" id="1176131"/>
    <lineage>
        <taxon>Eukaryota</taxon>
        <taxon>Fungi</taxon>
        <taxon>Dikarya</taxon>
        <taxon>Ascomycota</taxon>
        <taxon>Pezizomycotina</taxon>
        <taxon>Dothideomycetes</taxon>
        <taxon>Pleosporomycetidae</taxon>
        <taxon>Aulographales</taxon>
        <taxon>Aulographaceae</taxon>
    </lineage>
</organism>
<proteinExistence type="predicted"/>
<protein>
    <submittedName>
        <fullName evidence="2">Uncharacterized protein</fullName>
    </submittedName>
</protein>
<dbReference type="Proteomes" id="UP000800041">
    <property type="component" value="Unassembled WGS sequence"/>
</dbReference>
<sequence length="251" mass="26512">MAVYINGMPSARGALKVPPPPVCRLEIFCAFAASCVARIIPPAPALLSREPSRGARRYCSSALHPSVPQCPITIDAFVPSDSPVHGQPIGPAGCPPLQLFFAPTSSLGTALVASVLAASTLTLTLALSQHQRPHPHPPWSSGASRIAPNLLIPFLPGSCTPPWANSILKPSIAAQLPAIVTSCGPVAGPCNVAQRLPEPRRHPPQLHHHNRPDWLQNAVAPPNQSRDSLRARAEPPSLSPPARRPPSKIRA</sequence>
<keyword evidence="3" id="KW-1185">Reference proteome</keyword>
<evidence type="ECO:0000256" key="1">
    <source>
        <dbReference type="SAM" id="MobiDB-lite"/>
    </source>
</evidence>
<name>A0A6G1GVD8_9PEZI</name>
<reference evidence="2" key="1">
    <citation type="journal article" date="2020" name="Stud. Mycol.">
        <title>101 Dothideomycetes genomes: a test case for predicting lifestyles and emergence of pathogens.</title>
        <authorList>
            <person name="Haridas S."/>
            <person name="Albert R."/>
            <person name="Binder M."/>
            <person name="Bloem J."/>
            <person name="Labutti K."/>
            <person name="Salamov A."/>
            <person name="Andreopoulos B."/>
            <person name="Baker S."/>
            <person name="Barry K."/>
            <person name="Bills G."/>
            <person name="Bluhm B."/>
            <person name="Cannon C."/>
            <person name="Castanera R."/>
            <person name="Culley D."/>
            <person name="Daum C."/>
            <person name="Ezra D."/>
            <person name="Gonzalez J."/>
            <person name="Henrissat B."/>
            <person name="Kuo A."/>
            <person name="Liang C."/>
            <person name="Lipzen A."/>
            <person name="Lutzoni F."/>
            <person name="Magnuson J."/>
            <person name="Mondo S."/>
            <person name="Nolan M."/>
            <person name="Ohm R."/>
            <person name="Pangilinan J."/>
            <person name="Park H.-J."/>
            <person name="Ramirez L."/>
            <person name="Alfaro M."/>
            <person name="Sun H."/>
            <person name="Tritt A."/>
            <person name="Yoshinaga Y."/>
            <person name="Zwiers L.-H."/>
            <person name="Turgeon B."/>
            <person name="Goodwin S."/>
            <person name="Spatafora J."/>
            <person name="Crous P."/>
            <person name="Grigoriev I."/>
        </authorList>
    </citation>
    <scope>NUCLEOTIDE SEQUENCE</scope>
    <source>
        <strain evidence="2">CBS 113979</strain>
    </source>
</reference>
<evidence type="ECO:0000313" key="3">
    <source>
        <dbReference type="Proteomes" id="UP000800041"/>
    </source>
</evidence>